<protein>
    <submittedName>
        <fullName evidence="7">GMC oxidoreductase</fullName>
    </submittedName>
</protein>
<evidence type="ECO:0000259" key="5">
    <source>
        <dbReference type="PROSITE" id="PS00623"/>
    </source>
</evidence>
<dbReference type="PROSITE" id="PS00624">
    <property type="entry name" value="GMC_OXRED_2"/>
    <property type="match status" value="1"/>
</dbReference>
<name>A0A2T2N1N0_CORCC</name>
<dbReference type="InterPro" id="IPR012132">
    <property type="entry name" value="GMC_OxRdtase"/>
</dbReference>
<evidence type="ECO:0000256" key="3">
    <source>
        <dbReference type="PIRSR" id="PIRSR000137-2"/>
    </source>
</evidence>
<dbReference type="PIRSF" id="PIRSF000137">
    <property type="entry name" value="Alcohol_oxidase"/>
    <property type="match status" value="1"/>
</dbReference>
<dbReference type="Gene3D" id="3.50.50.60">
    <property type="entry name" value="FAD/NAD(P)-binding domain"/>
    <property type="match status" value="1"/>
</dbReference>
<feature type="domain" description="Glucose-methanol-choline oxidoreductase N-terminal" evidence="5">
    <location>
        <begin position="98"/>
        <end position="121"/>
    </location>
</feature>
<dbReference type="PROSITE" id="PS00623">
    <property type="entry name" value="GMC_OXRED_1"/>
    <property type="match status" value="1"/>
</dbReference>
<proteinExistence type="inferred from homology"/>
<feature type="active site" description="Proton acceptor" evidence="2">
    <location>
        <position position="577"/>
    </location>
</feature>
<feature type="binding site" evidence="3">
    <location>
        <position position="248"/>
    </location>
    <ligand>
        <name>FAD</name>
        <dbReference type="ChEBI" id="CHEBI:57692"/>
    </ligand>
</feature>
<keyword evidence="4" id="KW-0285">Flavoprotein</keyword>
<dbReference type="Pfam" id="PF00732">
    <property type="entry name" value="GMC_oxred_N"/>
    <property type="match status" value="1"/>
</dbReference>
<feature type="active site" description="Proton donor" evidence="2">
    <location>
        <position position="534"/>
    </location>
</feature>
<dbReference type="PANTHER" id="PTHR11552">
    <property type="entry name" value="GLUCOSE-METHANOL-CHOLINE GMC OXIDOREDUCTASE"/>
    <property type="match status" value="1"/>
</dbReference>
<feature type="binding site" evidence="3">
    <location>
        <position position="100"/>
    </location>
    <ligand>
        <name>FAD</name>
        <dbReference type="ChEBI" id="CHEBI:57692"/>
    </ligand>
</feature>
<comment type="similarity">
    <text evidence="1 4">Belongs to the GMC oxidoreductase family.</text>
</comment>
<feature type="domain" description="Glucose-methanol-choline oxidoreductase N-terminal" evidence="6">
    <location>
        <begin position="289"/>
        <end position="303"/>
    </location>
</feature>
<dbReference type="AlphaFoldDB" id="A0A2T2N1N0"/>
<dbReference type="Gene3D" id="3.30.560.10">
    <property type="entry name" value="Glucose Oxidase, domain 3"/>
    <property type="match status" value="1"/>
</dbReference>
<keyword evidence="3 4" id="KW-0274">FAD</keyword>
<evidence type="ECO:0000256" key="1">
    <source>
        <dbReference type="ARBA" id="ARBA00010790"/>
    </source>
</evidence>
<dbReference type="GO" id="GO:0016614">
    <property type="term" value="F:oxidoreductase activity, acting on CH-OH group of donors"/>
    <property type="evidence" value="ECO:0007669"/>
    <property type="project" value="InterPro"/>
</dbReference>
<comment type="cofactor">
    <cofactor evidence="3">
        <name>FAD</name>
        <dbReference type="ChEBI" id="CHEBI:57692"/>
    </cofactor>
</comment>
<gene>
    <name evidence="7" type="ORF">BS50DRAFT_614626</name>
</gene>
<dbReference type="InterPro" id="IPR007867">
    <property type="entry name" value="GMC_OxRtase_C"/>
</dbReference>
<keyword evidence="8" id="KW-1185">Reference proteome</keyword>
<dbReference type="SUPFAM" id="SSF54373">
    <property type="entry name" value="FAD-linked reductases, C-terminal domain"/>
    <property type="match status" value="1"/>
</dbReference>
<dbReference type="EMBL" id="KZ678157">
    <property type="protein sequence ID" value="PSN59314.1"/>
    <property type="molecule type" value="Genomic_DNA"/>
</dbReference>
<evidence type="ECO:0000313" key="7">
    <source>
        <dbReference type="EMBL" id="PSN59314.1"/>
    </source>
</evidence>
<evidence type="ECO:0000256" key="2">
    <source>
        <dbReference type="PIRSR" id="PIRSR000137-1"/>
    </source>
</evidence>
<sequence>MVRIFGSENDREDDFTRTELISNTNDLLSEYDFVIVGGGTSGLTVANRLSEEPCDDNDEDSVTIPGLAGTAAGTKYDWNISYTANEALGGRALPVPQGKVVGGSTKLNRMVFDRGAKSDYDTWEALGNKGWNFESLLPYFKKSEKFTPPSKEILADYDIKWDLEYHGENGYIQSSYSPFFWPSMKNIVEATKELQISISTDQASGKALGGFYCPHNQDPVKVIRSSAEDYYVAAQARASFHLLTGQQVTQIITSAVDGTIKASGVRFATSAASDVQIVRAKKEVILAAGALHTPQLLQVSGIGDRALLSSINVETVVDLPAVGQNLHDHTLVTVMNSVNASYTLTNLQQNATFAAEAKAQYDSEKRGPLTSSVVDFMLFLPLSAYSNATSTIHSEAIAADISISLPLGVPTNSVAGYKTSYQALVQKLIAEDAAVLEIVWADGIFMLGLQQPFSRGNVKAASSSVFDAPIADAGLLRNPIDVAILREGVKYSRRIVATDAIASLGPVEILPGANVTSDADLDAFVRASADTIIHPVGSCKMGPRDEGGVVDADLRVYGVEGLRVVDASVIPIIPATHMMTTVYAVAERAADIIKGKVLSRPRD</sequence>
<dbReference type="SUPFAM" id="SSF51905">
    <property type="entry name" value="FAD/NAD(P)-binding domain"/>
    <property type="match status" value="1"/>
</dbReference>
<reference evidence="7 8" key="1">
    <citation type="journal article" date="2018" name="Front. Microbiol.">
        <title>Genome-Wide Analysis of Corynespora cassiicola Leaf Fall Disease Putative Effectors.</title>
        <authorList>
            <person name="Lopez D."/>
            <person name="Ribeiro S."/>
            <person name="Label P."/>
            <person name="Fumanal B."/>
            <person name="Venisse J.S."/>
            <person name="Kohler A."/>
            <person name="de Oliveira R.R."/>
            <person name="Labutti K."/>
            <person name="Lipzen A."/>
            <person name="Lail K."/>
            <person name="Bauer D."/>
            <person name="Ohm R.A."/>
            <person name="Barry K.W."/>
            <person name="Spatafora J."/>
            <person name="Grigoriev I.V."/>
            <person name="Martin F.M."/>
            <person name="Pujade-Renaud V."/>
        </authorList>
    </citation>
    <scope>NUCLEOTIDE SEQUENCE [LARGE SCALE GENOMIC DNA]</scope>
    <source>
        <strain evidence="7 8">Philippines</strain>
    </source>
</reference>
<dbReference type="GO" id="GO:0044550">
    <property type="term" value="P:secondary metabolite biosynthetic process"/>
    <property type="evidence" value="ECO:0007669"/>
    <property type="project" value="TreeGrafter"/>
</dbReference>
<dbReference type="Proteomes" id="UP000240883">
    <property type="component" value="Unassembled WGS sequence"/>
</dbReference>
<organism evidence="7 8">
    <name type="scientific">Corynespora cassiicola Philippines</name>
    <dbReference type="NCBI Taxonomy" id="1448308"/>
    <lineage>
        <taxon>Eukaryota</taxon>
        <taxon>Fungi</taxon>
        <taxon>Dikarya</taxon>
        <taxon>Ascomycota</taxon>
        <taxon>Pezizomycotina</taxon>
        <taxon>Dothideomycetes</taxon>
        <taxon>Pleosporomycetidae</taxon>
        <taxon>Pleosporales</taxon>
        <taxon>Corynesporascaceae</taxon>
        <taxon>Corynespora</taxon>
    </lineage>
</organism>
<feature type="binding site" evidence="3">
    <location>
        <begin position="40"/>
        <end position="41"/>
    </location>
    <ligand>
        <name>FAD</name>
        <dbReference type="ChEBI" id="CHEBI:57692"/>
    </ligand>
</feature>
<evidence type="ECO:0000313" key="8">
    <source>
        <dbReference type="Proteomes" id="UP000240883"/>
    </source>
</evidence>
<evidence type="ECO:0000259" key="6">
    <source>
        <dbReference type="PROSITE" id="PS00624"/>
    </source>
</evidence>
<accession>A0A2T2N1N0</accession>
<dbReference type="Pfam" id="PF05199">
    <property type="entry name" value="GMC_oxred_C"/>
    <property type="match status" value="1"/>
</dbReference>
<evidence type="ECO:0000256" key="4">
    <source>
        <dbReference type="RuleBase" id="RU003968"/>
    </source>
</evidence>
<dbReference type="GO" id="GO:0050660">
    <property type="term" value="F:flavin adenine dinucleotide binding"/>
    <property type="evidence" value="ECO:0007669"/>
    <property type="project" value="InterPro"/>
</dbReference>
<dbReference type="InterPro" id="IPR000172">
    <property type="entry name" value="GMC_OxRdtase_N"/>
</dbReference>
<dbReference type="OrthoDB" id="269227at2759"/>
<feature type="binding site" evidence="3">
    <location>
        <begin position="108"/>
        <end position="111"/>
    </location>
    <ligand>
        <name>FAD</name>
        <dbReference type="ChEBI" id="CHEBI:57692"/>
    </ligand>
</feature>
<dbReference type="InterPro" id="IPR036188">
    <property type="entry name" value="FAD/NAD-bd_sf"/>
</dbReference>
<dbReference type="PANTHER" id="PTHR11552:SF115">
    <property type="entry name" value="DEHYDROGENASE XPTC-RELATED"/>
    <property type="match status" value="1"/>
</dbReference>